<feature type="domain" description="Protein kinase" evidence="9">
    <location>
        <begin position="333"/>
        <end position="638"/>
    </location>
</feature>
<dbReference type="InterPro" id="IPR008271">
    <property type="entry name" value="Ser/Thr_kinase_AS"/>
</dbReference>
<feature type="transmembrane region" description="Helical" evidence="8">
    <location>
        <begin position="112"/>
        <end position="136"/>
    </location>
</feature>
<evidence type="ECO:0000256" key="4">
    <source>
        <dbReference type="ARBA" id="ARBA00022777"/>
    </source>
</evidence>
<sequence>MDCGRLAGRDVWSVRATDTVHERALVGGLYRFPYIAVLRARSGGRTRSALEAVLRAVVATTARHLIFLKGCPVHLDRENRVLLGRRPSLRTAARTVAVERCNQWRGRINCTILFPVLITFVGALSFVKSVFALSGINQPCTESSERLAAPVKWRQLACLAPALTTVNSFARGVMPDPVGGGRSTRKRKLPAGSLCEQPDQTALGEVSTRMPGVLAPTAGGAGGSQFTYDQYATAKLIGDYQRSTLKRKQEDLDCSKLGATQQLGPTSAVAPHHVPSTSGGSLLSATKPLAALTVKSTAKPLPTKGATKSKSSAEGEYQLIKNEVLVSPYSNQYEVLEFLGKGTFGQVVKAWKKGTNEIVAIKILKKHPSYARQGQIEVSILSRLSNENAEEFNFVRAFECFQHKNHTCLVFEMLEQNLYDFLKQNKFTPLPLSSIRPIVQQVLTALFKLKQLGLIHADLKPENIMLVDPVNQPFRVKVIDFGSASHRSKAVTNTYLQSRYYRPWKAPLRSIGRVLERRQRLLVWRDSNRLVVDDGKGGGRGRRLRWSVSRGNGAFFVCDVSTTTAAPSAPVVAGVPDSLERDRRRSDTRPPPTTYPALRPAVRPKKSPDSRVCRRAPNARRRRRRWSSSSVASIHPVAPRGDPTAHQKPASRLARLVFNAVDDLYFSPLMRSWVTHDGVAIAIAIASCWGGGGVGGGRSGNGRQSSLTAATVVKWAPRSKPLLADNR</sequence>
<evidence type="ECO:0000256" key="7">
    <source>
        <dbReference type="SAM" id="MobiDB-lite"/>
    </source>
</evidence>
<evidence type="ECO:0000256" key="2">
    <source>
        <dbReference type="ARBA" id="ARBA00022679"/>
    </source>
</evidence>
<feature type="compositionally biased region" description="Basic and acidic residues" evidence="7">
    <location>
        <begin position="578"/>
        <end position="588"/>
    </location>
</feature>
<dbReference type="PROSITE" id="PS50011">
    <property type="entry name" value="PROTEIN_KINASE_DOM"/>
    <property type="match status" value="1"/>
</dbReference>
<keyword evidence="1" id="KW-0723">Serine/threonine-protein kinase</keyword>
<dbReference type="InterPro" id="IPR000719">
    <property type="entry name" value="Prot_kinase_dom"/>
</dbReference>
<dbReference type="InterPro" id="IPR050494">
    <property type="entry name" value="Ser_Thr_dual-spec_kinase"/>
</dbReference>
<dbReference type="InterPro" id="IPR017441">
    <property type="entry name" value="Protein_kinase_ATP_BS"/>
</dbReference>
<evidence type="ECO:0000256" key="6">
    <source>
        <dbReference type="PROSITE-ProRule" id="PRU10141"/>
    </source>
</evidence>
<evidence type="ECO:0000313" key="11">
    <source>
        <dbReference type="WBParaSite" id="PSAMB.scaffold11size140128.g82.t1"/>
    </source>
</evidence>
<keyword evidence="8" id="KW-1133">Transmembrane helix</keyword>
<proteinExistence type="predicted"/>
<keyword evidence="8" id="KW-0472">Membrane</keyword>
<feature type="compositionally biased region" description="Low complexity" evidence="7">
    <location>
        <begin position="568"/>
        <end position="577"/>
    </location>
</feature>
<dbReference type="PANTHER" id="PTHR24058:SF17">
    <property type="entry name" value="HOMEODOMAIN INTERACTING PROTEIN KINASE, ISOFORM D"/>
    <property type="match status" value="1"/>
</dbReference>
<evidence type="ECO:0000259" key="9">
    <source>
        <dbReference type="PROSITE" id="PS50011"/>
    </source>
</evidence>
<dbReference type="InterPro" id="IPR011009">
    <property type="entry name" value="Kinase-like_dom_sf"/>
</dbReference>
<dbReference type="GO" id="GO:0004713">
    <property type="term" value="F:protein tyrosine kinase activity"/>
    <property type="evidence" value="ECO:0007669"/>
    <property type="project" value="TreeGrafter"/>
</dbReference>
<dbReference type="Gene3D" id="3.30.200.20">
    <property type="entry name" value="Phosphorylase Kinase, domain 1"/>
    <property type="match status" value="1"/>
</dbReference>
<evidence type="ECO:0000313" key="10">
    <source>
        <dbReference type="Proteomes" id="UP000887566"/>
    </source>
</evidence>
<feature type="region of interest" description="Disordered" evidence="7">
    <location>
        <begin position="568"/>
        <end position="648"/>
    </location>
</feature>
<dbReference type="Proteomes" id="UP000887566">
    <property type="component" value="Unplaced"/>
</dbReference>
<keyword evidence="5 6" id="KW-0067">ATP-binding</keyword>
<organism evidence="10 11">
    <name type="scientific">Plectus sambesii</name>
    <dbReference type="NCBI Taxonomy" id="2011161"/>
    <lineage>
        <taxon>Eukaryota</taxon>
        <taxon>Metazoa</taxon>
        <taxon>Ecdysozoa</taxon>
        <taxon>Nematoda</taxon>
        <taxon>Chromadorea</taxon>
        <taxon>Plectida</taxon>
        <taxon>Plectina</taxon>
        <taxon>Plectoidea</taxon>
        <taxon>Plectidae</taxon>
        <taxon>Plectus</taxon>
    </lineage>
</organism>
<dbReference type="Pfam" id="PF00069">
    <property type="entry name" value="Pkinase"/>
    <property type="match status" value="1"/>
</dbReference>
<dbReference type="PANTHER" id="PTHR24058">
    <property type="entry name" value="DUAL SPECIFICITY PROTEIN KINASE"/>
    <property type="match status" value="1"/>
</dbReference>
<keyword evidence="8" id="KW-0812">Transmembrane</keyword>
<evidence type="ECO:0000256" key="8">
    <source>
        <dbReference type="SAM" id="Phobius"/>
    </source>
</evidence>
<dbReference type="FunFam" id="3.30.200.20:FF:000022">
    <property type="entry name" value="Homeodomain-interacting protein kinase 2 isoform 1"/>
    <property type="match status" value="1"/>
</dbReference>
<dbReference type="SUPFAM" id="SSF56112">
    <property type="entry name" value="Protein kinase-like (PK-like)"/>
    <property type="match status" value="1"/>
</dbReference>
<evidence type="ECO:0000256" key="3">
    <source>
        <dbReference type="ARBA" id="ARBA00022741"/>
    </source>
</evidence>
<dbReference type="AlphaFoldDB" id="A0A914USD1"/>
<evidence type="ECO:0000256" key="1">
    <source>
        <dbReference type="ARBA" id="ARBA00022527"/>
    </source>
</evidence>
<feature type="compositionally biased region" description="Basic residues" evidence="7">
    <location>
        <begin position="613"/>
        <end position="626"/>
    </location>
</feature>
<dbReference type="SMART" id="SM00220">
    <property type="entry name" value="S_TKc"/>
    <property type="match status" value="1"/>
</dbReference>
<feature type="binding site" evidence="6">
    <location>
        <position position="362"/>
    </location>
    <ligand>
        <name>ATP</name>
        <dbReference type="ChEBI" id="CHEBI:30616"/>
    </ligand>
</feature>
<dbReference type="GO" id="GO:0005737">
    <property type="term" value="C:cytoplasm"/>
    <property type="evidence" value="ECO:0007669"/>
    <property type="project" value="TreeGrafter"/>
</dbReference>
<dbReference type="PROSITE" id="PS00107">
    <property type="entry name" value="PROTEIN_KINASE_ATP"/>
    <property type="match status" value="1"/>
</dbReference>
<dbReference type="Gene3D" id="1.10.510.10">
    <property type="entry name" value="Transferase(Phosphotransferase) domain 1"/>
    <property type="match status" value="1"/>
</dbReference>
<dbReference type="PROSITE" id="PS00108">
    <property type="entry name" value="PROTEIN_KINASE_ST"/>
    <property type="match status" value="1"/>
</dbReference>
<reference evidence="11" key="1">
    <citation type="submission" date="2022-11" db="UniProtKB">
        <authorList>
            <consortium name="WormBaseParasite"/>
        </authorList>
    </citation>
    <scope>IDENTIFICATION</scope>
</reference>
<dbReference type="GO" id="GO:0005634">
    <property type="term" value="C:nucleus"/>
    <property type="evidence" value="ECO:0007669"/>
    <property type="project" value="TreeGrafter"/>
</dbReference>
<keyword evidence="4" id="KW-0418">Kinase</keyword>
<dbReference type="GO" id="GO:0004674">
    <property type="term" value="F:protein serine/threonine kinase activity"/>
    <property type="evidence" value="ECO:0007669"/>
    <property type="project" value="UniProtKB-KW"/>
</dbReference>
<keyword evidence="2" id="KW-0808">Transferase</keyword>
<keyword evidence="3 6" id="KW-0547">Nucleotide-binding</keyword>
<dbReference type="GO" id="GO:0005524">
    <property type="term" value="F:ATP binding"/>
    <property type="evidence" value="ECO:0007669"/>
    <property type="project" value="UniProtKB-UniRule"/>
</dbReference>
<evidence type="ECO:0000256" key="5">
    <source>
        <dbReference type="ARBA" id="ARBA00022840"/>
    </source>
</evidence>
<name>A0A914USD1_9BILA</name>
<dbReference type="WBParaSite" id="PSAMB.scaffold11size140128.g82.t1">
    <property type="protein sequence ID" value="PSAMB.scaffold11size140128.g82.t1"/>
    <property type="gene ID" value="PSAMB.scaffold11size140128.g82"/>
</dbReference>
<accession>A0A914USD1</accession>
<protein>
    <submittedName>
        <fullName evidence="11">Protein kinase domain-containing protein</fullName>
    </submittedName>
</protein>
<keyword evidence="10" id="KW-1185">Reference proteome</keyword>